<dbReference type="PANTHER" id="PTHR43652">
    <property type="entry name" value="BASIC AMINO ACID ANTIPORTER YFCC-RELATED"/>
    <property type="match status" value="1"/>
</dbReference>
<evidence type="ECO:0000256" key="1">
    <source>
        <dbReference type="ARBA" id="ARBA00004141"/>
    </source>
</evidence>
<evidence type="ECO:0000256" key="6">
    <source>
        <dbReference type="ARBA" id="ARBA00023136"/>
    </source>
</evidence>
<feature type="transmembrane region" description="Helical" evidence="7">
    <location>
        <begin position="62"/>
        <end position="84"/>
    </location>
</feature>
<evidence type="ECO:0000256" key="2">
    <source>
        <dbReference type="ARBA" id="ARBA00022448"/>
    </source>
</evidence>
<dbReference type="Gene3D" id="3.30.70.1450">
    <property type="entry name" value="Regulator of K+ conductance, C-terminal domain"/>
    <property type="match status" value="2"/>
</dbReference>
<evidence type="ECO:0000259" key="8">
    <source>
        <dbReference type="PROSITE" id="PS51202"/>
    </source>
</evidence>
<dbReference type="PANTHER" id="PTHR43652:SF2">
    <property type="entry name" value="BASIC AMINO ACID ANTIPORTER YFCC-RELATED"/>
    <property type="match status" value="1"/>
</dbReference>
<dbReference type="PROSITE" id="PS01271">
    <property type="entry name" value="NA_SULFATE"/>
    <property type="match status" value="1"/>
</dbReference>
<feature type="transmembrane region" description="Helical" evidence="7">
    <location>
        <begin position="505"/>
        <end position="526"/>
    </location>
</feature>
<dbReference type="InterPro" id="IPR036721">
    <property type="entry name" value="RCK_C_sf"/>
</dbReference>
<proteinExistence type="predicted"/>
<keyword evidence="10" id="KW-1185">Reference proteome</keyword>
<dbReference type="STRING" id="282683.SAMN04488105_105133"/>
<protein>
    <submittedName>
        <fullName evidence="9">Citrate transporter</fullName>
    </submittedName>
</protein>
<name>A0A1G7E5T8_9RHOB</name>
<feature type="transmembrane region" description="Helical" evidence="7">
    <location>
        <begin position="403"/>
        <end position="432"/>
    </location>
</feature>
<organism evidence="9 10">
    <name type="scientific">Salipiger thiooxidans</name>
    <dbReference type="NCBI Taxonomy" id="282683"/>
    <lineage>
        <taxon>Bacteria</taxon>
        <taxon>Pseudomonadati</taxon>
        <taxon>Pseudomonadota</taxon>
        <taxon>Alphaproteobacteria</taxon>
        <taxon>Rhodobacterales</taxon>
        <taxon>Roseobacteraceae</taxon>
        <taxon>Salipiger</taxon>
    </lineage>
</organism>
<dbReference type="InterPro" id="IPR004680">
    <property type="entry name" value="Cit_transptr-like_dom"/>
</dbReference>
<dbReference type="OrthoDB" id="9809303at2"/>
<feature type="domain" description="RCK C-terminal" evidence="8">
    <location>
        <begin position="213"/>
        <end position="297"/>
    </location>
</feature>
<dbReference type="GO" id="GO:0006813">
    <property type="term" value="P:potassium ion transport"/>
    <property type="evidence" value="ECO:0007669"/>
    <property type="project" value="InterPro"/>
</dbReference>
<keyword evidence="2" id="KW-0813">Transport</keyword>
<keyword evidence="4" id="KW-0677">Repeat</keyword>
<dbReference type="InterPro" id="IPR051679">
    <property type="entry name" value="DASS-Related_Transporters"/>
</dbReference>
<dbReference type="EMBL" id="FNAV01000005">
    <property type="protein sequence ID" value="SDE58735.1"/>
    <property type="molecule type" value="Genomic_DNA"/>
</dbReference>
<feature type="transmembrane region" description="Helical" evidence="7">
    <location>
        <begin position="571"/>
        <end position="593"/>
    </location>
</feature>
<keyword evidence="6 7" id="KW-0472">Membrane</keyword>
<dbReference type="GO" id="GO:0005886">
    <property type="term" value="C:plasma membrane"/>
    <property type="evidence" value="ECO:0007669"/>
    <property type="project" value="TreeGrafter"/>
</dbReference>
<evidence type="ECO:0000256" key="5">
    <source>
        <dbReference type="ARBA" id="ARBA00022989"/>
    </source>
</evidence>
<feature type="transmembrane region" description="Helical" evidence="7">
    <location>
        <begin position="533"/>
        <end position="551"/>
    </location>
</feature>
<feature type="transmembrane region" description="Helical" evidence="7">
    <location>
        <begin position="96"/>
        <end position="113"/>
    </location>
</feature>
<dbReference type="InterPro" id="IPR031312">
    <property type="entry name" value="Na/sul_symport_CS"/>
</dbReference>
<accession>A0A1G7E5T8</accession>
<keyword evidence="5 7" id="KW-1133">Transmembrane helix</keyword>
<evidence type="ECO:0000256" key="4">
    <source>
        <dbReference type="ARBA" id="ARBA00022737"/>
    </source>
</evidence>
<dbReference type="AlphaFoldDB" id="A0A1G7E5T8"/>
<dbReference type="Proteomes" id="UP000198994">
    <property type="component" value="Unassembled WGS sequence"/>
</dbReference>
<gene>
    <name evidence="9" type="ORF">SAMN04488105_105133</name>
</gene>
<evidence type="ECO:0000256" key="7">
    <source>
        <dbReference type="SAM" id="Phobius"/>
    </source>
</evidence>
<evidence type="ECO:0000256" key="3">
    <source>
        <dbReference type="ARBA" id="ARBA00022692"/>
    </source>
</evidence>
<evidence type="ECO:0000313" key="9">
    <source>
        <dbReference type="EMBL" id="SDE58735.1"/>
    </source>
</evidence>
<dbReference type="RefSeq" id="WP_089958052.1">
    <property type="nucleotide sequence ID" value="NZ_FNAV01000005.1"/>
</dbReference>
<keyword evidence="3 7" id="KW-0812">Transmembrane</keyword>
<dbReference type="GO" id="GO:0008324">
    <property type="term" value="F:monoatomic cation transmembrane transporter activity"/>
    <property type="evidence" value="ECO:0007669"/>
    <property type="project" value="InterPro"/>
</dbReference>
<feature type="transmembrane region" description="Helical" evidence="7">
    <location>
        <begin position="444"/>
        <end position="462"/>
    </location>
</feature>
<sequence>MLLELGSFSPYAALLLIAAVFALFLLERFSSEVTALGGVAVALLVGLVSVEDVLDALSNPAPATIGAMFVLSAALVRTGVLDAVADWLGGRLDRSPAATIGLFFLLAAAASAFMNNTPVVMILIPVVFGLARKLGTSASRFLMPLSFVVIMGGTCSLIGTSTNLLVDGVSRDLGLVPFSLLEIAPLGLVLALVGGTFVALAAPVLLPERHALGDTPSLGARRSWQVELFVPEGSPLIGRPVTEVPEFRRSATRLVDLIRDNVSLRRALPGQVLQAGDRVVLHAPDTEVIGFRAAGSGGAAGLTIAGTEPAGARRHVVVEALVRDRSRNFAELGWRRSHGVYPIAVHRQGSSVDLADKELHLRPGDTVLLDGPAEDIVRLARDEHLILLAPMEARAFRRSKAPIALAIMAVVVLGAALDLAPILPLAIVGAAVALLTGCVEPDEGIGAIDGRLLLLIVSMLVLGTAMDRSGAMTLIVEVLSGPLSMASPLVALALIYAVTSVLTEIVTNNAVAVIMTPIAVGVASTLGLDPRAFVVVVMFGASASFATPIGYQTNTMVYNAGGYRFTDFLRLGLPMNVIAGVVTVLLAPVIWPLTP</sequence>
<dbReference type="InterPro" id="IPR006037">
    <property type="entry name" value="RCK_C"/>
</dbReference>
<feature type="transmembrane region" description="Helical" evidence="7">
    <location>
        <begin position="6"/>
        <end position="26"/>
    </location>
</feature>
<reference evidence="10" key="1">
    <citation type="submission" date="2016-10" db="EMBL/GenBank/DDBJ databases">
        <authorList>
            <person name="Varghese N."/>
            <person name="Submissions S."/>
        </authorList>
    </citation>
    <scope>NUCLEOTIDE SEQUENCE [LARGE SCALE GENOMIC DNA]</scope>
    <source>
        <strain evidence="10">DSM 10146</strain>
    </source>
</reference>
<dbReference type="SUPFAM" id="SSF116726">
    <property type="entry name" value="TrkA C-terminal domain-like"/>
    <property type="match status" value="2"/>
</dbReference>
<feature type="transmembrane region" description="Helical" evidence="7">
    <location>
        <begin position="33"/>
        <end position="50"/>
    </location>
</feature>
<dbReference type="PROSITE" id="PS51202">
    <property type="entry name" value="RCK_C"/>
    <property type="match status" value="1"/>
</dbReference>
<evidence type="ECO:0000313" key="10">
    <source>
        <dbReference type="Proteomes" id="UP000198994"/>
    </source>
</evidence>
<feature type="transmembrane region" description="Helical" evidence="7">
    <location>
        <begin position="186"/>
        <end position="206"/>
    </location>
</feature>
<dbReference type="Pfam" id="PF03600">
    <property type="entry name" value="CitMHS"/>
    <property type="match status" value="1"/>
</dbReference>
<feature type="transmembrane region" description="Helical" evidence="7">
    <location>
        <begin position="147"/>
        <end position="166"/>
    </location>
</feature>
<comment type="subcellular location">
    <subcellularLocation>
        <location evidence="1">Membrane</location>
        <topology evidence="1">Multi-pass membrane protein</topology>
    </subcellularLocation>
</comment>
<feature type="transmembrane region" description="Helical" evidence="7">
    <location>
        <begin position="474"/>
        <end position="499"/>
    </location>
</feature>